<dbReference type="EMBL" id="UZAN01059374">
    <property type="protein sequence ID" value="VDP92328.1"/>
    <property type="molecule type" value="Genomic_DNA"/>
</dbReference>
<evidence type="ECO:0000313" key="2">
    <source>
        <dbReference type="EMBL" id="VDP92328.1"/>
    </source>
</evidence>
<dbReference type="PROSITE" id="PS50994">
    <property type="entry name" value="INTEGRASE"/>
    <property type="match status" value="1"/>
</dbReference>
<evidence type="ECO:0000313" key="4">
    <source>
        <dbReference type="WBParaSite" id="ECPE_0001509601-mRNA-1"/>
    </source>
</evidence>
<dbReference type="PANTHER" id="PTHR37984:SF5">
    <property type="entry name" value="PROTEIN NYNRIN-LIKE"/>
    <property type="match status" value="1"/>
</dbReference>
<dbReference type="GO" id="GO:0015074">
    <property type="term" value="P:DNA integration"/>
    <property type="evidence" value="ECO:0007669"/>
    <property type="project" value="InterPro"/>
</dbReference>
<dbReference type="Proteomes" id="UP000272942">
    <property type="component" value="Unassembled WGS sequence"/>
</dbReference>
<dbReference type="GO" id="GO:0003676">
    <property type="term" value="F:nucleic acid binding"/>
    <property type="evidence" value="ECO:0007669"/>
    <property type="project" value="InterPro"/>
</dbReference>
<sequence length="177" mass="19986">MRVLRKCFSREGVPQVLVTDNGSQFCAAELKTWLDNIGCRHLRKTPPCSNGAAEKFVTTVKSAIASANPRKIVELEILLDNFLLQYRNAAHATIKESPAKLFKARSLRSSLRWVDSSDVVYFRGNDLRPSRGIITRRISQAMVEITDLTDATVHRRQIDQIHFNETSTLTEDLAEVT</sequence>
<dbReference type="SUPFAM" id="SSF53098">
    <property type="entry name" value="Ribonuclease H-like"/>
    <property type="match status" value="1"/>
</dbReference>
<proteinExistence type="predicted"/>
<dbReference type="OrthoDB" id="6230101at2759"/>
<reference evidence="4" key="1">
    <citation type="submission" date="2016-06" db="UniProtKB">
        <authorList>
            <consortium name="WormBaseParasite"/>
        </authorList>
    </citation>
    <scope>IDENTIFICATION</scope>
</reference>
<reference evidence="2 3" key="2">
    <citation type="submission" date="2018-11" db="EMBL/GenBank/DDBJ databases">
        <authorList>
            <consortium name="Pathogen Informatics"/>
        </authorList>
    </citation>
    <scope>NUCLEOTIDE SEQUENCE [LARGE SCALE GENOMIC DNA]</scope>
    <source>
        <strain evidence="2 3">Egypt</strain>
    </source>
</reference>
<keyword evidence="3" id="KW-1185">Reference proteome</keyword>
<dbReference type="Gene3D" id="3.30.420.10">
    <property type="entry name" value="Ribonuclease H-like superfamily/Ribonuclease H"/>
    <property type="match status" value="1"/>
</dbReference>
<evidence type="ECO:0000313" key="3">
    <source>
        <dbReference type="Proteomes" id="UP000272942"/>
    </source>
</evidence>
<accession>A0A183B771</accession>
<name>A0A183B771_9TREM</name>
<protein>
    <submittedName>
        <fullName evidence="4">Integrase catalytic domain-containing protein</fullName>
    </submittedName>
</protein>
<dbReference type="WBParaSite" id="ECPE_0001509601-mRNA-1">
    <property type="protein sequence ID" value="ECPE_0001509601-mRNA-1"/>
    <property type="gene ID" value="ECPE_0001509601"/>
</dbReference>
<dbReference type="InterPro" id="IPR012337">
    <property type="entry name" value="RNaseH-like_sf"/>
</dbReference>
<dbReference type="InterPro" id="IPR001584">
    <property type="entry name" value="Integrase_cat-core"/>
</dbReference>
<evidence type="ECO:0000259" key="1">
    <source>
        <dbReference type="PROSITE" id="PS50994"/>
    </source>
</evidence>
<organism evidence="4">
    <name type="scientific">Echinostoma caproni</name>
    <dbReference type="NCBI Taxonomy" id="27848"/>
    <lineage>
        <taxon>Eukaryota</taxon>
        <taxon>Metazoa</taxon>
        <taxon>Spiralia</taxon>
        <taxon>Lophotrochozoa</taxon>
        <taxon>Platyhelminthes</taxon>
        <taxon>Trematoda</taxon>
        <taxon>Digenea</taxon>
        <taxon>Plagiorchiida</taxon>
        <taxon>Echinostomata</taxon>
        <taxon>Echinostomatoidea</taxon>
        <taxon>Echinostomatidae</taxon>
        <taxon>Echinostoma</taxon>
    </lineage>
</organism>
<dbReference type="InterPro" id="IPR050951">
    <property type="entry name" value="Retrovirus_Pol_polyprotein"/>
</dbReference>
<dbReference type="PANTHER" id="PTHR37984">
    <property type="entry name" value="PROTEIN CBG26694"/>
    <property type="match status" value="1"/>
</dbReference>
<gene>
    <name evidence="2" type="ORF">ECPE_LOCUS15056</name>
</gene>
<feature type="domain" description="Integrase catalytic" evidence="1">
    <location>
        <begin position="1"/>
        <end position="106"/>
    </location>
</feature>
<dbReference type="AlphaFoldDB" id="A0A183B771"/>
<dbReference type="InterPro" id="IPR036397">
    <property type="entry name" value="RNaseH_sf"/>
</dbReference>